<accession>A0ABN1N8W5</accession>
<dbReference type="Proteomes" id="UP001499967">
    <property type="component" value="Unassembled WGS sequence"/>
</dbReference>
<protein>
    <submittedName>
        <fullName evidence="1">Uncharacterized protein</fullName>
    </submittedName>
</protein>
<evidence type="ECO:0000313" key="1">
    <source>
        <dbReference type="EMBL" id="GAA0897926.1"/>
    </source>
</evidence>
<sequence>MRRDSEPLPIITLMFMVLLAAGAVVAATAPVAAAPANAPTAQVAPEVVP</sequence>
<reference evidence="1 2" key="1">
    <citation type="journal article" date="2019" name="Int. J. Syst. Evol. Microbiol.">
        <title>The Global Catalogue of Microorganisms (GCM) 10K type strain sequencing project: providing services to taxonomists for standard genome sequencing and annotation.</title>
        <authorList>
            <consortium name="The Broad Institute Genomics Platform"/>
            <consortium name="The Broad Institute Genome Sequencing Center for Infectious Disease"/>
            <person name="Wu L."/>
            <person name="Ma J."/>
        </authorList>
    </citation>
    <scope>NUCLEOTIDE SEQUENCE [LARGE SCALE GENOMIC DNA]</scope>
    <source>
        <strain evidence="1 2">JCM 11117</strain>
    </source>
</reference>
<gene>
    <name evidence="1" type="ORF">GCM10009559_59430</name>
</gene>
<dbReference type="EMBL" id="BAAAHP010000187">
    <property type="protein sequence ID" value="GAA0897926.1"/>
    <property type="molecule type" value="Genomic_DNA"/>
</dbReference>
<proteinExistence type="predicted"/>
<comment type="caution">
    <text evidence="1">The sequence shown here is derived from an EMBL/GenBank/DDBJ whole genome shotgun (WGS) entry which is preliminary data.</text>
</comment>
<organism evidence="1 2">
    <name type="scientific">Pseudonocardia zijingensis</name>
    <dbReference type="NCBI Taxonomy" id="153376"/>
    <lineage>
        <taxon>Bacteria</taxon>
        <taxon>Bacillati</taxon>
        <taxon>Actinomycetota</taxon>
        <taxon>Actinomycetes</taxon>
        <taxon>Pseudonocardiales</taxon>
        <taxon>Pseudonocardiaceae</taxon>
        <taxon>Pseudonocardia</taxon>
    </lineage>
</organism>
<keyword evidence="2" id="KW-1185">Reference proteome</keyword>
<dbReference type="RefSeq" id="WP_343944974.1">
    <property type="nucleotide sequence ID" value="NZ_BAAAHP010000187.1"/>
</dbReference>
<evidence type="ECO:0000313" key="2">
    <source>
        <dbReference type="Proteomes" id="UP001499967"/>
    </source>
</evidence>
<name>A0ABN1N8W5_9PSEU</name>